<keyword evidence="12" id="KW-0472">Membrane</keyword>
<evidence type="ECO:0000256" key="5">
    <source>
        <dbReference type="ARBA" id="ARBA00022617"/>
    </source>
</evidence>
<dbReference type="GO" id="GO:0020037">
    <property type="term" value="F:heme binding"/>
    <property type="evidence" value="ECO:0007669"/>
    <property type="project" value="InterPro"/>
</dbReference>
<evidence type="ECO:0000256" key="2">
    <source>
        <dbReference type="ARBA" id="ARBA00004174"/>
    </source>
</evidence>
<name>A0A5N3UVW1_MUNRE</name>
<reference evidence="14 15" key="1">
    <citation type="submission" date="2019-06" db="EMBL/GenBank/DDBJ databases">
        <title>Discovery of a novel chromosome fission-fusion reversal in muntjac.</title>
        <authorList>
            <person name="Mudd A.B."/>
            <person name="Bredeson J.V."/>
            <person name="Baum R."/>
            <person name="Hockemeyer D."/>
            <person name="Rokhsar D.S."/>
        </authorList>
    </citation>
    <scope>NUCLEOTIDE SEQUENCE [LARGE SCALE GENOMIC DNA]</scope>
    <source>
        <strain evidence="14">UCam_UCB_Mr</strain>
        <tissue evidence="14">Fibroblast cell line</tissue>
    </source>
</reference>
<keyword evidence="6" id="KW-0479">Metal-binding</keyword>
<sequence>PWPPGLPPVHQPFLVEKYGNVFNLDLGVFPSVLLTGLPLIKEALVHQGQNFSNRTVMPLQERMINKKGLIMSSGQLWKEQRRFALTTLRNFGLGKKSLEERIQEEATYLIQTIREENGQPFDPHFTINNAVSNIICSITFGERFDYQDDQFQELLRLLDEILNLQTSVCCQLYNIFPRIMNFLPGPHQTLFSHMEKMKMFVAHMIENHKRDWNPAEARDFIDAYLQEIEKLCLTLHNPVDCNPPGSSVHGIFQARVLEWGAISFPYFRESAYHLPNCMTCLNITKINPLSFVSFFPLLCKSLIRSHLFTF</sequence>
<dbReference type="EMBL" id="VCEB01003644">
    <property type="protein sequence ID" value="KAB0340939.1"/>
    <property type="molecule type" value="Genomic_DNA"/>
</dbReference>
<dbReference type="GO" id="GO:0005789">
    <property type="term" value="C:endoplasmic reticulum membrane"/>
    <property type="evidence" value="ECO:0007669"/>
    <property type="project" value="UniProtKB-SubCell"/>
</dbReference>
<keyword evidence="8" id="KW-0492">Microsome</keyword>
<feature type="non-terminal residue" evidence="14">
    <location>
        <position position="1"/>
    </location>
</feature>
<evidence type="ECO:0000256" key="7">
    <source>
        <dbReference type="ARBA" id="ARBA00022824"/>
    </source>
</evidence>
<protein>
    <recommendedName>
        <fullName evidence="16">Cytochrome P450 family 2 subfamily J member 2</fullName>
    </recommendedName>
</protein>
<evidence type="ECO:0000256" key="9">
    <source>
        <dbReference type="ARBA" id="ARBA00023002"/>
    </source>
</evidence>
<evidence type="ECO:0000256" key="3">
    <source>
        <dbReference type="ARBA" id="ARBA00004406"/>
    </source>
</evidence>
<dbReference type="Proteomes" id="UP000326062">
    <property type="component" value="Unassembled WGS sequence"/>
</dbReference>
<comment type="similarity">
    <text evidence="4">Belongs to the cytochrome P450 family.</text>
</comment>
<dbReference type="Gene3D" id="1.10.630.10">
    <property type="entry name" value="Cytochrome P450"/>
    <property type="match status" value="1"/>
</dbReference>
<dbReference type="PANTHER" id="PTHR24300:SF177">
    <property type="entry name" value="CYTOCHROME P450 2J2"/>
    <property type="match status" value="1"/>
</dbReference>
<comment type="subcellular location">
    <subcellularLocation>
        <location evidence="3">Endoplasmic reticulum membrane</location>
        <topology evidence="3">Peripheral membrane protein</topology>
    </subcellularLocation>
    <subcellularLocation>
        <location evidence="2">Microsome membrane</location>
        <topology evidence="2">Peripheral membrane protein</topology>
    </subcellularLocation>
</comment>
<dbReference type="GO" id="GO:0006805">
    <property type="term" value="P:xenobiotic metabolic process"/>
    <property type="evidence" value="ECO:0007669"/>
    <property type="project" value="TreeGrafter"/>
</dbReference>
<dbReference type="Pfam" id="PF00067">
    <property type="entry name" value="p450"/>
    <property type="match status" value="1"/>
</dbReference>
<comment type="caution">
    <text evidence="14">The sequence shown here is derived from an EMBL/GenBank/DDBJ whole genome shotgun (WGS) entry which is preliminary data.</text>
</comment>
<dbReference type="PANTHER" id="PTHR24300">
    <property type="entry name" value="CYTOCHROME P450 508A4-RELATED"/>
    <property type="match status" value="1"/>
</dbReference>
<keyword evidence="10" id="KW-0408">Iron</keyword>
<keyword evidence="5" id="KW-0349">Heme</keyword>
<evidence type="ECO:0000256" key="8">
    <source>
        <dbReference type="ARBA" id="ARBA00022848"/>
    </source>
</evidence>
<comment type="cofactor">
    <cofactor evidence="1">
        <name>heme</name>
        <dbReference type="ChEBI" id="CHEBI:30413"/>
    </cofactor>
</comment>
<evidence type="ECO:0000256" key="10">
    <source>
        <dbReference type="ARBA" id="ARBA00023004"/>
    </source>
</evidence>
<dbReference type="EMBL" id="VCEB01003643">
    <property type="protein sequence ID" value="KAB0340940.1"/>
    <property type="molecule type" value="Genomic_DNA"/>
</dbReference>
<gene>
    <name evidence="14" type="ORF">FD755_024590</name>
    <name evidence="13" type="ORF">FD755_024591</name>
</gene>
<proteinExistence type="inferred from homology"/>
<keyword evidence="15" id="KW-1185">Reference proteome</keyword>
<dbReference type="PRINTS" id="PR00463">
    <property type="entry name" value="EP450I"/>
</dbReference>
<dbReference type="InterPro" id="IPR001128">
    <property type="entry name" value="Cyt_P450"/>
</dbReference>
<keyword evidence="9" id="KW-0560">Oxidoreductase</keyword>
<keyword evidence="11" id="KW-0503">Monooxygenase</keyword>
<dbReference type="FunFam" id="1.10.630.10:FF:000238">
    <property type="entry name" value="Cytochrome P450 2A6"/>
    <property type="match status" value="1"/>
</dbReference>
<keyword evidence="7" id="KW-0256">Endoplasmic reticulum</keyword>
<evidence type="ECO:0000256" key="1">
    <source>
        <dbReference type="ARBA" id="ARBA00001971"/>
    </source>
</evidence>
<dbReference type="InterPro" id="IPR050182">
    <property type="entry name" value="Cytochrome_P450_fam2"/>
</dbReference>
<organism evidence="14 15">
    <name type="scientific">Muntiacus reevesi</name>
    <name type="common">Reeves' muntjac</name>
    <name type="synonym">Cervus reevesi</name>
    <dbReference type="NCBI Taxonomy" id="9886"/>
    <lineage>
        <taxon>Eukaryota</taxon>
        <taxon>Metazoa</taxon>
        <taxon>Chordata</taxon>
        <taxon>Craniata</taxon>
        <taxon>Vertebrata</taxon>
        <taxon>Euteleostomi</taxon>
        <taxon>Mammalia</taxon>
        <taxon>Eutheria</taxon>
        <taxon>Laurasiatheria</taxon>
        <taxon>Artiodactyla</taxon>
        <taxon>Ruminantia</taxon>
        <taxon>Pecora</taxon>
        <taxon>Cervidae</taxon>
        <taxon>Muntiacinae</taxon>
        <taxon>Muntiacus</taxon>
    </lineage>
</organism>
<dbReference type="GO" id="GO:0005506">
    <property type="term" value="F:iron ion binding"/>
    <property type="evidence" value="ECO:0007669"/>
    <property type="project" value="InterPro"/>
</dbReference>
<dbReference type="GO" id="GO:0006082">
    <property type="term" value="P:organic acid metabolic process"/>
    <property type="evidence" value="ECO:0007669"/>
    <property type="project" value="TreeGrafter"/>
</dbReference>
<feature type="non-terminal residue" evidence="14">
    <location>
        <position position="310"/>
    </location>
</feature>
<evidence type="ECO:0000256" key="6">
    <source>
        <dbReference type="ARBA" id="ARBA00022723"/>
    </source>
</evidence>
<evidence type="ECO:0000256" key="12">
    <source>
        <dbReference type="ARBA" id="ARBA00023136"/>
    </source>
</evidence>
<evidence type="ECO:0000256" key="11">
    <source>
        <dbReference type="ARBA" id="ARBA00023033"/>
    </source>
</evidence>
<evidence type="ECO:0000256" key="4">
    <source>
        <dbReference type="ARBA" id="ARBA00010617"/>
    </source>
</evidence>
<evidence type="ECO:0008006" key="16">
    <source>
        <dbReference type="Google" id="ProtNLM"/>
    </source>
</evidence>
<accession>A0A5N3UVW1</accession>
<evidence type="ECO:0000313" key="14">
    <source>
        <dbReference type="EMBL" id="KAB0340940.1"/>
    </source>
</evidence>
<dbReference type="GO" id="GO:0016712">
    <property type="term" value="F:oxidoreductase activity, acting on paired donors, with incorporation or reduction of molecular oxygen, reduced flavin or flavoprotein as one donor, and incorporation of one atom of oxygen"/>
    <property type="evidence" value="ECO:0007669"/>
    <property type="project" value="TreeGrafter"/>
</dbReference>
<dbReference type="SUPFAM" id="SSF48264">
    <property type="entry name" value="Cytochrome P450"/>
    <property type="match status" value="1"/>
</dbReference>
<evidence type="ECO:0000313" key="13">
    <source>
        <dbReference type="EMBL" id="KAB0340939.1"/>
    </source>
</evidence>
<evidence type="ECO:0000313" key="15">
    <source>
        <dbReference type="Proteomes" id="UP000326062"/>
    </source>
</evidence>
<dbReference type="InterPro" id="IPR002401">
    <property type="entry name" value="Cyt_P450_E_grp-I"/>
</dbReference>
<dbReference type="AlphaFoldDB" id="A0A5N3UVW1"/>
<dbReference type="InterPro" id="IPR036396">
    <property type="entry name" value="Cyt_P450_sf"/>
</dbReference>